<evidence type="ECO:0000256" key="2">
    <source>
        <dbReference type="SAM" id="Phobius"/>
    </source>
</evidence>
<feature type="transmembrane region" description="Helical" evidence="2">
    <location>
        <begin position="132"/>
        <end position="154"/>
    </location>
</feature>
<keyword evidence="2" id="KW-0812">Transmembrane</keyword>
<organism evidence="3 4">
    <name type="scientific">Thielaviopsis punctulata</name>
    <dbReference type="NCBI Taxonomy" id="72032"/>
    <lineage>
        <taxon>Eukaryota</taxon>
        <taxon>Fungi</taxon>
        <taxon>Dikarya</taxon>
        <taxon>Ascomycota</taxon>
        <taxon>Pezizomycotina</taxon>
        <taxon>Sordariomycetes</taxon>
        <taxon>Hypocreomycetidae</taxon>
        <taxon>Microascales</taxon>
        <taxon>Ceratocystidaceae</taxon>
        <taxon>Thielaviopsis</taxon>
    </lineage>
</organism>
<dbReference type="OrthoDB" id="66726at2759"/>
<accession>A0A0F4ZEJ4</accession>
<sequence length="904" mass="99611">MSALPTENSVSASTTSYFTWPNANFSVWSASNVKAGVHFSHYAPSLEDLVLVVPRIAKKLGALILSGEDNILITSRPFSDADKAASIVIKASSFSAAMASTVADDVTAGAGAIASDSSAPVTRMTPDSLRSLGSILSFVFSKWAISSIAMTIILNRTNVYARTRRRIRLSLLSRLLLRFPPIGLLLYYSFRLLQAIQCQTSPDFAQLRWNDPAQSSDLMFAFHLPFLNRLSSFLLLGASDQGSCLAVGMIPFVYDDTPPKLKGSLSLLWPVFLGVCLSWFVECLTCAVEGRHTSTETGMSLLETSLAFSEAEGVISSHIKWDILGHAKPSASGSSSLVLTRAMILSRVNTPPEMLLVALLTCAGHISSNLLGIFNLQSRYRLLNTGIWATCFMAALISSWLQFSFDEVDSQSLLRFPTVCLISWVPHMMLFFGMVCCFLIYSITVLLSSLSMREQGPNTTVRSNIAAAMNNMQARISLAELRVTGQIDFYTALLRIGFAAVSLASEAVYLQEDRHVSVAPCTWLEKKRIEELNSTITVLGRMNTADLRYDGVGTVGLIPIERDADDSLPARNGYASQRLSQTVKDLSYPEKRSRDGIGASERRNKLLMAIDLVLSMGRLVLAVYSICTLAVLRALGFSWKPQLLLRFSKGMETGQAKVSSHKNRRDTKEVNGMVGTIAGVRIHRDKNVDVEETVRRGCAKSMENGHIDEADLDRRLYRWWLKGGIWGLADSSGDYKPDEDNDEVDRTSEISEDEDCDDNSSDGSAQFVRSRETSLSPDTPIDLNNLARLLLPKSLGDREEARVLSAHLTSDRVMTRSLFQRMDWLQRSDVLFAGSNNKALKDQAEMNEEDEERFLETLIISRRETVANKAGEKYGSWAEGGLGLGDGGPHQALSFMVHLMSSCM</sequence>
<dbReference type="GO" id="GO:0006511">
    <property type="term" value="P:ubiquitin-dependent protein catabolic process"/>
    <property type="evidence" value="ECO:0007669"/>
    <property type="project" value="TreeGrafter"/>
</dbReference>
<dbReference type="Proteomes" id="UP000033483">
    <property type="component" value="Unassembled WGS sequence"/>
</dbReference>
<feature type="transmembrane region" description="Helical" evidence="2">
    <location>
        <begin position="175"/>
        <end position="193"/>
    </location>
</feature>
<keyword evidence="2" id="KW-0472">Membrane</keyword>
<feature type="transmembrane region" description="Helical" evidence="2">
    <location>
        <begin position="265"/>
        <end position="281"/>
    </location>
</feature>
<dbReference type="GO" id="GO:0061630">
    <property type="term" value="F:ubiquitin protein ligase activity"/>
    <property type="evidence" value="ECO:0007669"/>
    <property type="project" value="TreeGrafter"/>
</dbReference>
<feature type="transmembrane region" description="Helical" evidence="2">
    <location>
        <begin position="386"/>
        <end position="405"/>
    </location>
</feature>
<reference evidence="3 4" key="1">
    <citation type="submission" date="2015-03" db="EMBL/GenBank/DDBJ databases">
        <authorList>
            <person name="Radwan O."/>
            <person name="Al-Naeli F.A."/>
            <person name="Rendon G.A."/>
            <person name="Fields C."/>
        </authorList>
    </citation>
    <scope>NUCLEOTIDE SEQUENCE [LARGE SCALE GENOMIC DNA]</scope>
    <source>
        <strain evidence="3">CR-DP1</strain>
    </source>
</reference>
<feature type="transmembrane region" description="Helical" evidence="2">
    <location>
        <begin position="612"/>
        <end position="639"/>
    </location>
</feature>
<evidence type="ECO:0000313" key="3">
    <source>
        <dbReference type="EMBL" id="KKA28323.1"/>
    </source>
</evidence>
<dbReference type="GO" id="GO:0016567">
    <property type="term" value="P:protein ubiquitination"/>
    <property type="evidence" value="ECO:0007669"/>
    <property type="project" value="TreeGrafter"/>
</dbReference>
<evidence type="ECO:0000256" key="1">
    <source>
        <dbReference type="SAM" id="MobiDB-lite"/>
    </source>
</evidence>
<feature type="compositionally biased region" description="Acidic residues" evidence="1">
    <location>
        <begin position="750"/>
        <end position="760"/>
    </location>
</feature>
<name>A0A0F4ZEJ4_9PEZI</name>
<evidence type="ECO:0000313" key="4">
    <source>
        <dbReference type="Proteomes" id="UP000033483"/>
    </source>
</evidence>
<feature type="region of interest" description="Disordered" evidence="1">
    <location>
        <begin position="732"/>
        <end position="776"/>
    </location>
</feature>
<protein>
    <submittedName>
        <fullName evidence="3">Uncharacterized protein</fullName>
    </submittedName>
</protein>
<dbReference type="AlphaFoldDB" id="A0A0F4ZEJ4"/>
<feature type="transmembrane region" description="Helical" evidence="2">
    <location>
        <begin position="233"/>
        <end position="253"/>
    </location>
</feature>
<gene>
    <name evidence="3" type="ORF">TD95_003028</name>
</gene>
<feature type="compositionally biased region" description="Basic and acidic residues" evidence="1">
    <location>
        <begin position="733"/>
        <end position="749"/>
    </location>
</feature>
<comment type="caution">
    <text evidence="3">The sequence shown here is derived from an EMBL/GenBank/DDBJ whole genome shotgun (WGS) entry which is preliminary data.</text>
</comment>
<dbReference type="EMBL" id="LAEV01001354">
    <property type="protein sequence ID" value="KKA28323.1"/>
    <property type="molecule type" value="Genomic_DNA"/>
</dbReference>
<dbReference type="PANTHER" id="PTHR22696:SF1">
    <property type="entry name" value="E3 UBIQUITIN-PROTEIN LIGASE RNF26"/>
    <property type="match status" value="1"/>
</dbReference>
<proteinExistence type="predicted"/>
<dbReference type="PANTHER" id="PTHR22696">
    <property type="entry name" value="E3 UBIQUITIN-PROTEIN LIGASE RNF26"/>
    <property type="match status" value="1"/>
</dbReference>
<feature type="transmembrane region" description="Helical" evidence="2">
    <location>
        <begin position="354"/>
        <end position="374"/>
    </location>
</feature>
<keyword evidence="4" id="KW-1185">Reference proteome</keyword>
<keyword evidence="2" id="KW-1133">Transmembrane helix</keyword>
<feature type="transmembrane region" description="Helical" evidence="2">
    <location>
        <begin position="425"/>
        <end position="447"/>
    </location>
</feature>